<keyword evidence="2" id="KW-1133">Transmembrane helix</keyword>
<dbReference type="InterPro" id="IPR007110">
    <property type="entry name" value="Ig-like_dom"/>
</dbReference>
<evidence type="ECO:0000259" key="4">
    <source>
        <dbReference type="PROSITE" id="PS50835"/>
    </source>
</evidence>
<comment type="caution">
    <text evidence="5">The sequence shown here is derived from an EMBL/GenBank/DDBJ whole genome shotgun (WGS) entry which is preliminary data.</text>
</comment>
<reference evidence="5 6" key="1">
    <citation type="submission" date="2021-07" db="EMBL/GenBank/DDBJ databases">
        <authorList>
            <person name="Palmer J.M."/>
        </authorList>
    </citation>
    <scope>NUCLEOTIDE SEQUENCE [LARGE SCALE GENOMIC DNA]</scope>
    <source>
        <strain evidence="5 6">AT_MEX2019</strain>
        <tissue evidence="5">Muscle</tissue>
    </source>
</reference>
<name>A0ABU7CA69_9TELE</name>
<feature type="signal peptide" evidence="3">
    <location>
        <begin position="1"/>
        <end position="19"/>
    </location>
</feature>
<dbReference type="InterPro" id="IPR003599">
    <property type="entry name" value="Ig_sub"/>
</dbReference>
<gene>
    <name evidence="5" type="ORF">ATANTOWER_026075</name>
</gene>
<dbReference type="Pfam" id="PF00047">
    <property type="entry name" value="ig"/>
    <property type="match status" value="1"/>
</dbReference>
<proteinExistence type="predicted"/>
<dbReference type="InterPro" id="IPR036179">
    <property type="entry name" value="Ig-like_dom_sf"/>
</dbReference>
<dbReference type="InterPro" id="IPR013151">
    <property type="entry name" value="Immunoglobulin_dom"/>
</dbReference>
<feature type="domain" description="Ig-like" evidence="4">
    <location>
        <begin position="29"/>
        <end position="103"/>
    </location>
</feature>
<keyword evidence="2" id="KW-0812">Transmembrane</keyword>
<evidence type="ECO:0000313" key="6">
    <source>
        <dbReference type="Proteomes" id="UP001345963"/>
    </source>
</evidence>
<organism evidence="5 6">
    <name type="scientific">Ataeniobius toweri</name>
    <dbReference type="NCBI Taxonomy" id="208326"/>
    <lineage>
        <taxon>Eukaryota</taxon>
        <taxon>Metazoa</taxon>
        <taxon>Chordata</taxon>
        <taxon>Craniata</taxon>
        <taxon>Vertebrata</taxon>
        <taxon>Euteleostomi</taxon>
        <taxon>Actinopterygii</taxon>
        <taxon>Neopterygii</taxon>
        <taxon>Teleostei</taxon>
        <taxon>Neoteleostei</taxon>
        <taxon>Acanthomorphata</taxon>
        <taxon>Ovalentaria</taxon>
        <taxon>Atherinomorphae</taxon>
        <taxon>Cyprinodontiformes</taxon>
        <taxon>Goodeidae</taxon>
        <taxon>Ataeniobius</taxon>
    </lineage>
</organism>
<dbReference type="SUPFAM" id="SSF48726">
    <property type="entry name" value="Immunoglobulin"/>
    <property type="match status" value="1"/>
</dbReference>
<dbReference type="PANTHER" id="PTHR11422">
    <property type="entry name" value="T-CELL SURFACE GLYCOPROTEIN CD4"/>
    <property type="match status" value="1"/>
</dbReference>
<feature type="transmembrane region" description="Helical" evidence="2">
    <location>
        <begin position="226"/>
        <end position="246"/>
    </location>
</feature>
<dbReference type="InterPro" id="IPR013783">
    <property type="entry name" value="Ig-like_fold"/>
</dbReference>
<dbReference type="Proteomes" id="UP001345963">
    <property type="component" value="Unassembled WGS sequence"/>
</dbReference>
<dbReference type="Gene3D" id="2.60.40.10">
    <property type="entry name" value="Immunoglobulins"/>
    <property type="match status" value="1"/>
</dbReference>
<keyword evidence="6" id="KW-1185">Reference proteome</keyword>
<protein>
    <recommendedName>
        <fullName evidence="4">Ig-like domain-containing protein</fullName>
    </recommendedName>
</protein>
<evidence type="ECO:0000313" key="5">
    <source>
        <dbReference type="EMBL" id="MED6259601.1"/>
    </source>
</evidence>
<feature type="chain" id="PRO_5046159057" description="Ig-like domain-containing protein" evidence="3">
    <location>
        <begin position="20"/>
        <end position="263"/>
    </location>
</feature>
<evidence type="ECO:0000256" key="2">
    <source>
        <dbReference type="SAM" id="Phobius"/>
    </source>
</evidence>
<sequence length="263" mass="29315">MTLLALTLFLVLQFEGSSGGHQYLYHRAGEDVVLPCASESPSYMCSIVSWIYHRGGGREAEDKVQDGKVKDDSPQSTRLSVDNKCSLVIRNITDEDAGHYTCRPGAGGPLDGFVYLSILTISTSSPNADPAHYGNVTLQCTLWRYNELGPCPENSLLWVDEAGSKLLGEDVWYRFERHTGCDSYLTVKLQSSSNRRYSCQFIEENRVKIEAHYPSVFTDPVHNNSLIIVGPVIGGMVLLVIIVVLIKFTRRTRVTKDQEYNTG</sequence>
<keyword evidence="1" id="KW-0393">Immunoglobulin domain</keyword>
<dbReference type="CDD" id="cd00096">
    <property type="entry name" value="Ig"/>
    <property type="match status" value="1"/>
</dbReference>
<keyword evidence="2" id="KW-0472">Membrane</keyword>
<evidence type="ECO:0000256" key="1">
    <source>
        <dbReference type="ARBA" id="ARBA00023319"/>
    </source>
</evidence>
<dbReference type="EMBL" id="JAHUTI010084798">
    <property type="protein sequence ID" value="MED6259601.1"/>
    <property type="molecule type" value="Genomic_DNA"/>
</dbReference>
<dbReference type="SMART" id="SM00409">
    <property type="entry name" value="IG"/>
    <property type="match status" value="1"/>
</dbReference>
<keyword evidence="3" id="KW-0732">Signal</keyword>
<evidence type="ECO:0000256" key="3">
    <source>
        <dbReference type="SAM" id="SignalP"/>
    </source>
</evidence>
<dbReference type="PANTHER" id="PTHR11422:SF5">
    <property type="entry name" value="DIVERSE IMMUNOGLOBULIN DOMAIN-CONTAINING PROTEIN 1.1 ISOFORM X1-RELATED"/>
    <property type="match status" value="1"/>
</dbReference>
<accession>A0ABU7CA69</accession>
<dbReference type="PROSITE" id="PS50835">
    <property type="entry name" value="IG_LIKE"/>
    <property type="match status" value="1"/>
</dbReference>